<dbReference type="Pfam" id="PF01724">
    <property type="entry name" value="DUF29"/>
    <property type="match status" value="1"/>
</dbReference>
<dbReference type="Proteomes" id="UP000720124">
    <property type="component" value="Unassembled WGS sequence"/>
</dbReference>
<keyword evidence="2" id="KW-1185">Reference proteome</keyword>
<accession>A0ABS7LRV2</accession>
<dbReference type="EMBL" id="JABTXI010000020">
    <property type="protein sequence ID" value="MBY3594181.1"/>
    <property type="molecule type" value="Genomic_DNA"/>
</dbReference>
<reference evidence="1 2" key="1">
    <citation type="submission" date="2020-06" db="EMBL/GenBank/DDBJ databases">
        <title>Global-level population genomics: horizontal gene transfer, symbiosis and evolution in Rhizobia.</title>
        <authorList>
            <person name="Gai Y."/>
        </authorList>
    </citation>
    <scope>NUCLEOTIDE SEQUENCE [LARGE SCALE GENOMIC DNA]</scope>
    <source>
        <strain evidence="1 2">PLR6_1b</strain>
    </source>
</reference>
<organism evidence="1 2">
    <name type="scientific">Rhizobium bangladeshense</name>
    <dbReference type="NCBI Taxonomy" id="1138189"/>
    <lineage>
        <taxon>Bacteria</taxon>
        <taxon>Pseudomonadati</taxon>
        <taxon>Pseudomonadota</taxon>
        <taxon>Alphaproteobacteria</taxon>
        <taxon>Hyphomicrobiales</taxon>
        <taxon>Rhizobiaceae</taxon>
        <taxon>Rhizobium/Agrobacterium group</taxon>
        <taxon>Rhizobium</taxon>
    </lineage>
</organism>
<protein>
    <submittedName>
        <fullName evidence="1">DUF29 family protein</fullName>
    </submittedName>
</protein>
<dbReference type="Gene3D" id="1.20.1220.20">
    <property type="entry name" value="Uncharcterised protein PF01724"/>
    <property type="match status" value="1"/>
</dbReference>
<name>A0ABS7LRV2_9HYPH</name>
<dbReference type="RefSeq" id="WP_222012536.1">
    <property type="nucleotide sequence ID" value="NZ_JABTXI010000020.1"/>
</dbReference>
<evidence type="ECO:0000313" key="2">
    <source>
        <dbReference type="Proteomes" id="UP000720124"/>
    </source>
</evidence>
<sequence length="137" mass="15451">MTLYDDDFVTWTRQQADALRTMPANSGLDIDHLVDEIEGLGRTAIADLSNTIRQVLRGLIRRSIDPSSVSIEDICTGQSEAIIRADAGVWRHVDLDRLWWLAKRSFDADLPDSCPFTIEQMIAEDFDVSRMAASLRL</sequence>
<comment type="caution">
    <text evidence="1">The sequence shown here is derived from an EMBL/GenBank/DDBJ whole genome shotgun (WGS) entry which is preliminary data.</text>
</comment>
<evidence type="ECO:0000313" key="1">
    <source>
        <dbReference type="EMBL" id="MBY3594181.1"/>
    </source>
</evidence>
<proteinExistence type="predicted"/>
<gene>
    <name evidence="1" type="ORF">HJA87_30595</name>
</gene>